<keyword evidence="1" id="KW-0812">Transmembrane</keyword>
<evidence type="ECO:0000313" key="3">
    <source>
        <dbReference type="Proteomes" id="UP000289437"/>
    </source>
</evidence>
<feature type="transmembrane region" description="Helical" evidence="1">
    <location>
        <begin position="64"/>
        <end position="88"/>
    </location>
</feature>
<keyword evidence="1" id="KW-1133">Transmembrane helix</keyword>
<reference evidence="3" key="2">
    <citation type="submission" date="2019-02" db="EMBL/GenBank/DDBJ databases">
        <title>Granulicella sibirica sp. nov., a psychrotolerant acidobacterium isolated from an organic soil layer in forested tundra, West Siberia.</title>
        <authorList>
            <person name="Oshkin I.Y."/>
            <person name="Kulichevskaya I.S."/>
            <person name="Rijpstra W.I.C."/>
            <person name="Sinninghe Damste J.S."/>
            <person name="Rakitin A.L."/>
            <person name="Ravin N.V."/>
            <person name="Dedysh S.N."/>
        </authorList>
    </citation>
    <scope>NUCLEOTIDE SEQUENCE [LARGE SCALE GENOMIC DNA]</scope>
    <source>
        <strain evidence="3">AF10</strain>
    </source>
</reference>
<organism evidence="2 3">
    <name type="scientific">Granulicella sibirica</name>
    <dbReference type="NCBI Taxonomy" id="2479048"/>
    <lineage>
        <taxon>Bacteria</taxon>
        <taxon>Pseudomonadati</taxon>
        <taxon>Acidobacteriota</taxon>
        <taxon>Terriglobia</taxon>
        <taxon>Terriglobales</taxon>
        <taxon>Acidobacteriaceae</taxon>
        <taxon>Granulicella</taxon>
    </lineage>
</organism>
<dbReference type="InterPro" id="IPR012334">
    <property type="entry name" value="Pectin_lyas_fold"/>
</dbReference>
<comment type="caution">
    <text evidence="2">The sequence shown here is derived from an EMBL/GenBank/DDBJ whole genome shotgun (WGS) entry which is preliminary data.</text>
</comment>
<dbReference type="SUPFAM" id="SSF51126">
    <property type="entry name" value="Pectin lyase-like"/>
    <property type="match status" value="1"/>
</dbReference>
<dbReference type="AlphaFoldDB" id="A0A4Q0T441"/>
<accession>A0A4Q0T441</accession>
<dbReference type="EMBL" id="RDSM01000001">
    <property type="protein sequence ID" value="RXH58413.1"/>
    <property type="molecule type" value="Genomic_DNA"/>
</dbReference>
<dbReference type="Proteomes" id="UP000289437">
    <property type="component" value="Unassembled WGS sequence"/>
</dbReference>
<evidence type="ECO:0000313" key="2">
    <source>
        <dbReference type="EMBL" id="RXH58413.1"/>
    </source>
</evidence>
<evidence type="ECO:0008006" key="4">
    <source>
        <dbReference type="Google" id="ProtNLM"/>
    </source>
</evidence>
<evidence type="ECO:0000256" key="1">
    <source>
        <dbReference type="SAM" id="Phobius"/>
    </source>
</evidence>
<protein>
    <recommendedName>
        <fullName evidence="4">Right handed beta helix domain-containing protein</fullName>
    </recommendedName>
</protein>
<dbReference type="Gene3D" id="2.160.20.10">
    <property type="entry name" value="Single-stranded right-handed beta-helix, Pectin lyase-like"/>
    <property type="match status" value="1"/>
</dbReference>
<reference evidence="2 3" key="1">
    <citation type="submission" date="2018-11" db="EMBL/GenBank/DDBJ databases">
        <authorList>
            <person name="Mardanov A.V."/>
            <person name="Ravin N.V."/>
            <person name="Dedysh S.N."/>
        </authorList>
    </citation>
    <scope>NUCLEOTIDE SEQUENCE [LARGE SCALE GENOMIC DNA]</scope>
    <source>
        <strain evidence="2 3">AF10</strain>
    </source>
</reference>
<name>A0A4Q0T441_9BACT</name>
<dbReference type="InterPro" id="IPR011050">
    <property type="entry name" value="Pectin_lyase_fold/virulence"/>
</dbReference>
<keyword evidence="1" id="KW-0472">Membrane</keyword>
<proteinExistence type="predicted"/>
<gene>
    <name evidence="2" type="ORF">GRAN_1723</name>
</gene>
<sequence>MIYACDVYPTKITSKGRAFAALRSWAGVLSERVLTLHSVECFLGDLVSKRDSPGHSSLNVFRRLWPALSFTVLLLIGTNVALATTYYVNSKYGSDSYTGTTPSMAFKTLAKINSIASTLQPGDQVLLRAGLRYTDDYIRCQNLVKAAALTTLTTNPPTCSGTADAPIVFGKFGAGSDPIIDAADQLTGLTWQSLGNGVYSTPLAIAPQKLFIDKTSETPQLIPVPNYVGEYDTTGQTVYQPWDAVTNAAGITFMNGINMPQKATIGVLGLGGAWVSPYAVANTPGGTTHQEFIVQNTGLQNVQAIGGGSVYLSINGGTGYPASFTFSSTGGGSQNGVSCQVAGTVTSVSGVPVNSISYTVNQGCSSVPVINVSSSTGTGLKFYGRVDSGTFYYASTSQNGALAKTLYVHLQDGSDPSRHVFYATHRPYGILLRGVNNVSVTHIQFAHQLKSGVLSYPYADTSLAGQYWTNEGISVSHATCWNTGDTVQDILGWAGGTSRVASLEGCVVLRAAGETNPHLVRGDSISDSWSGLIDVYYGRIDQTHANFMLSGLDGTRTVNGVTSSYPLIQYSYGRSHNSACIQYGYAGINRTGYYLNKGGLISNNECTDNSAGNIFFGGTAGGGVSHNFIHDSLGQGIQGGGFSTSVPDPTSVQAQTFDHNVISNLGVSATFAYYDGIDLNNGYEGSAWPFSSDMHVFNNTIFNTADACMTMEMNIVTTHLHDNVCVQASNFYPAGWICPVCATTMNYAAGIYVRKASTHYAEPMDWHNNAWENQYASEPNWVIYNAQASTRGSCKALTLWPPTQNPLASTDLNSFCTSSPGFSNPATSDFTLSASSPLRATGTSGGDIGAIPYGQAMFHVGPR</sequence>
<keyword evidence="3" id="KW-1185">Reference proteome</keyword>